<feature type="region of interest" description="Disordered" evidence="1">
    <location>
        <begin position="1"/>
        <end position="35"/>
    </location>
</feature>
<dbReference type="Proteomes" id="UP001154282">
    <property type="component" value="Unassembled WGS sequence"/>
</dbReference>
<evidence type="ECO:0000313" key="3">
    <source>
        <dbReference type="Proteomes" id="UP001154282"/>
    </source>
</evidence>
<keyword evidence="3" id="KW-1185">Reference proteome</keyword>
<organism evidence="2 3">
    <name type="scientific">Linum tenue</name>
    <dbReference type="NCBI Taxonomy" id="586396"/>
    <lineage>
        <taxon>Eukaryota</taxon>
        <taxon>Viridiplantae</taxon>
        <taxon>Streptophyta</taxon>
        <taxon>Embryophyta</taxon>
        <taxon>Tracheophyta</taxon>
        <taxon>Spermatophyta</taxon>
        <taxon>Magnoliopsida</taxon>
        <taxon>eudicotyledons</taxon>
        <taxon>Gunneridae</taxon>
        <taxon>Pentapetalae</taxon>
        <taxon>rosids</taxon>
        <taxon>fabids</taxon>
        <taxon>Malpighiales</taxon>
        <taxon>Linaceae</taxon>
        <taxon>Linum</taxon>
    </lineage>
</organism>
<evidence type="ECO:0000256" key="1">
    <source>
        <dbReference type="SAM" id="MobiDB-lite"/>
    </source>
</evidence>
<gene>
    <name evidence="2" type="ORF">LITE_LOCUS34801</name>
</gene>
<reference evidence="2" key="1">
    <citation type="submission" date="2022-08" db="EMBL/GenBank/DDBJ databases">
        <authorList>
            <person name="Gutierrez-Valencia J."/>
        </authorList>
    </citation>
    <scope>NUCLEOTIDE SEQUENCE</scope>
</reference>
<accession>A0AAV0NRX9</accession>
<protein>
    <submittedName>
        <fullName evidence="2">Uncharacterized protein</fullName>
    </submittedName>
</protein>
<proteinExistence type="predicted"/>
<evidence type="ECO:0000313" key="2">
    <source>
        <dbReference type="EMBL" id="CAI0461130.1"/>
    </source>
</evidence>
<dbReference type="AlphaFoldDB" id="A0AAV0NRX9"/>
<comment type="caution">
    <text evidence="2">The sequence shown here is derived from an EMBL/GenBank/DDBJ whole genome shotgun (WGS) entry which is preliminary data.</text>
</comment>
<dbReference type="EMBL" id="CAMGYJ010000008">
    <property type="protein sequence ID" value="CAI0461130.1"/>
    <property type="molecule type" value="Genomic_DNA"/>
</dbReference>
<feature type="compositionally biased region" description="Low complexity" evidence="1">
    <location>
        <begin position="15"/>
        <end position="35"/>
    </location>
</feature>
<name>A0AAV0NRX9_9ROSI</name>
<sequence length="65" mass="6730">MEASPTPPRVARSMTPSVAASSPSAAVSSSSLSTSLVVKESVLVRLRRRMGGSQVGQIQALAPHR</sequence>